<dbReference type="GO" id="GO:0005886">
    <property type="term" value="C:plasma membrane"/>
    <property type="evidence" value="ECO:0007669"/>
    <property type="project" value="UniProtKB-SubCell"/>
</dbReference>
<keyword evidence="6 8" id="KW-0472">Membrane</keyword>
<dbReference type="GO" id="GO:0016491">
    <property type="term" value="F:oxidoreductase activity"/>
    <property type="evidence" value="ECO:0007669"/>
    <property type="project" value="UniProtKB-KW"/>
</dbReference>
<keyword evidence="5" id="KW-0560">Oxidoreductase</keyword>
<feature type="transmembrane region" description="Helical" evidence="8">
    <location>
        <begin position="353"/>
        <end position="376"/>
    </location>
</feature>
<keyword evidence="10" id="KW-0830">Ubiquinone</keyword>
<organism evidence="10 11">
    <name type="scientific">Ancylobacter pratisalsi</name>
    <dbReference type="NCBI Taxonomy" id="1745854"/>
    <lineage>
        <taxon>Bacteria</taxon>
        <taxon>Pseudomonadati</taxon>
        <taxon>Pseudomonadota</taxon>
        <taxon>Alphaproteobacteria</taxon>
        <taxon>Hyphomicrobiales</taxon>
        <taxon>Xanthobacteraceae</taxon>
        <taxon>Ancylobacter</taxon>
    </lineage>
</organism>
<feature type="transmembrane region" description="Helical" evidence="8">
    <location>
        <begin position="460"/>
        <end position="482"/>
    </location>
</feature>
<evidence type="ECO:0000256" key="3">
    <source>
        <dbReference type="ARBA" id="ARBA00022692"/>
    </source>
</evidence>
<name>A0A6P1YKK3_9HYPH</name>
<feature type="transmembrane region" description="Helical" evidence="8">
    <location>
        <begin position="153"/>
        <end position="174"/>
    </location>
</feature>
<evidence type="ECO:0000256" key="8">
    <source>
        <dbReference type="SAM" id="Phobius"/>
    </source>
</evidence>
<dbReference type="EMBL" id="CP048630">
    <property type="protein sequence ID" value="QIB33645.1"/>
    <property type="molecule type" value="Genomic_DNA"/>
</dbReference>
<reference evidence="10 11" key="1">
    <citation type="submission" date="2020-02" db="EMBL/GenBank/DDBJ databases">
        <authorList>
            <person name="Li G."/>
        </authorList>
    </citation>
    <scope>NUCLEOTIDE SEQUENCE [LARGE SCALE GENOMIC DNA]</scope>
    <source>
        <strain evidence="10 11">DSM 102029</strain>
    </source>
</reference>
<feature type="transmembrane region" description="Helical" evidence="8">
    <location>
        <begin position="71"/>
        <end position="90"/>
    </location>
</feature>
<feature type="transmembrane region" description="Helical" evidence="8">
    <location>
        <begin position="429"/>
        <end position="448"/>
    </location>
</feature>
<feature type="transmembrane region" description="Helical" evidence="8">
    <location>
        <begin position="388"/>
        <end position="408"/>
    </location>
</feature>
<keyword evidence="11" id="KW-1185">Reference proteome</keyword>
<evidence type="ECO:0000256" key="4">
    <source>
        <dbReference type="ARBA" id="ARBA00022989"/>
    </source>
</evidence>
<evidence type="ECO:0000256" key="1">
    <source>
        <dbReference type="ARBA" id="ARBA00004651"/>
    </source>
</evidence>
<dbReference type="Pfam" id="PF00361">
    <property type="entry name" value="Proton_antipo_M"/>
    <property type="match status" value="1"/>
</dbReference>
<accession>A0A6P1YKK3</accession>
<feature type="transmembrane region" description="Helical" evidence="8">
    <location>
        <begin position="194"/>
        <end position="219"/>
    </location>
</feature>
<feature type="transmembrane region" description="Helical" evidence="8">
    <location>
        <begin position="231"/>
        <end position="250"/>
    </location>
</feature>
<evidence type="ECO:0000256" key="6">
    <source>
        <dbReference type="ARBA" id="ARBA00023136"/>
    </source>
</evidence>
<gene>
    <name evidence="10" type="ORF">G3A50_07970</name>
</gene>
<keyword evidence="2" id="KW-1003">Cell membrane</keyword>
<evidence type="ECO:0000256" key="2">
    <source>
        <dbReference type="ARBA" id="ARBA00022475"/>
    </source>
</evidence>
<dbReference type="InterPro" id="IPR001750">
    <property type="entry name" value="ND/Mrp_TM"/>
</dbReference>
<dbReference type="KEGG" id="apra:G3A50_07970"/>
<evidence type="ECO:0000256" key="7">
    <source>
        <dbReference type="RuleBase" id="RU000320"/>
    </source>
</evidence>
<evidence type="ECO:0000313" key="11">
    <source>
        <dbReference type="Proteomes" id="UP000464751"/>
    </source>
</evidence>
<dbReference type="InterPro" id="IPR052175">
    <property type="entry name" value="ComplexI-like_HydComp"/>
</dbReference>
<proteinExistence type="predicted"/>
<feature type="transmembrane region" description="Helical" evidence="8">
    <location>
        <begin position="293"/>
        <end position="319"/>
    </location>
</feature>
<dbReference type="RefSeq" id="WP_163074740.1">
    <property type="nucleotide sequence ID" value="NZ_CP048630.1"/>
</dbReference>
<evidence type="ECO:0000313" key="10">
    <source>
        <dbReference type="EMBL" id="QIB33645.1"/>
    </source>
</evidence>
<feature type="transmembrane region" description="Helical" evidence="8">
    <location>
        <begin position="125"/>
        <end position="141"/>
    </location>
</feature>
<evidence type="ECO:0000259" key="9">
    <source>
        <dbReference type="Pfam" id="PF00361"/>
    </source>
</evidence>
<dbReference type="PANTHER" id="PTHR42682">
    <property type="entry name" value="HYDROGENASE-4 COMPONENT F"/>
    <property type="match status" value="1"/>
</dbReference>
<feature type="transmembrane region" description="Helical" evidence="8">
    <location>
        <begin position="262"/>
        <end position="281"/>
    </location>
</feature>
<feature type="transmembrane region" description="Helical" evidence="8">
    <location>
        <begin position="102"/>
        <end position="119"/>
    </location>
</feature>
<comment type="subcellular location">
    <subcellularLocation>
        <location evidence="1">Cell membrane</location>
        <topology evidence="1">Multi-pass membrane protein</topology>
    </subcellularLocation>
    <subcellularLocation>
        <location evidence="7">Membrane</location>
        <topology evidence="7">Multi-pass membrane protein</topology>
    </subcellularLocation>
</comment>
<protein>
    <submittedName>
        <fullName evidence="10">NADH/ubiquinone/plastoquinone (Complex I)</fullName>
    </submittedName>
</protein>
<keyword evidence="4 8" id="KW-1133">Transmembrane helix</keyword>
<dbReference type="Proteomes" id="UP000464751">
    <property type="component" value="Chromosome"/>
</dbReference>
<feature type="transmembrane region" description="Helical" evidence="8">
    <location>
        <begin position="525"/>
        <end position="545"/>
    </location>
</feature>
<dbReference type="AlphaFoldDB" id="A0A6P1YKK3"/>
<dbReference type="PANTHER" id="PTHR42682:SF4">
    <property type="entry name" value="NADH-UBIQUINONE_PLASTOQUINONE"/>
    <property type="match status" value="1"/>
</dbReference>
<feature type="domain" description="NADH:quinone oxidoreductase/Mrp antiporter transmembrane" evidence="9">
    <location>
        <begin position="121"/>
        <end position="401"/>
    </location>
</feature>
<keyword evidence="3 7" id="KW-0812">Transmembrane</keyword>
<sequence length="547" mass="55448">MSFAALLLAAALILPLLLAGLLAAGRLRTGALELLALAPLPALAAALLVPRGALVLSPPPLRIVLAVDTPGAVLLGGAALLWAFAGLYARHYMARDPHAARFAFWWLATLAGSLGTFVVADLASFYLMFSLASLSAFGLVAHERSAAAQRAGFIYMGLAILGEALLLLAFVMFANGGEGNPLIAETVARLSSSPLGGVTLALLIVGFGMKMGLVPLHVWMPLAHPVAPMPASAVLSGIIVKAGVIGLIRFLPLGSASAGQGLAGWGAFLTALGLVTAFYGVAIGITQRHPKTVLAYSTVSQMGFVAAILGAGLASGAAATASITAVYGLHHMLVKGTLFLGVGVAVSGRHRAVVSGVMGLLALSLAGLPFTSGALAKYAAKEIIDGGLASSLASLSAAGSTLLMLHFLQCLSTFGKAGAAPAKAPVPGLVLPWALTALISLALPWLLFGPVTGIPTDAVFSLAALWGALWPVLMGAGLAIALRRFACRLPRVPEGDLVVLAEAGAPLILRAGAALERGDAVLRQWPAGLSALVCVGLALAALLHWGR</sequence>
<evidence type="ECO:0000256" key="5">
    <source>
        <dbReference type="ARBA" id="ARBA00023002"/>
    </source>
</evidence>